<gene>
    <name evidence="1" type="ORF">S01H4_02803</name>
</gene>
<dbReference type="EMBL" id="BART01000643">
    <property type="protein sequence ID" value="GAG74006.1"/>
    <property type="molecule type" value="Genomic_DNA"/>
</dbReference>
<dbReference type="AlphaFoldDB" id="X1BPG1"/>
<evidence type="ECO:0000313" key="1">
    <source>
        <dbReference type="EMBL" id="GAG74006.1"/>
    </source>
</evidence>
<comment type="caution">
    <text evidence="1">The sequence shown here is derived from an EMBL/GenBank/DDBJ whole genome shotgun (WGS) entry which is preliminary data.</text>
</comment>
<name>X1BPG1_9ZZZZ</name>
<protein>
    <submittedName>
        <fullName evidence="1">Uncharacterized protein</fullName>
    </submittedName>
</protein>
<organism evidence="1">
    <name type="scientific">marine sediment metagenome</name>
    <dbReference type="NCBI Taxonomy" id="412755"/>
    <lineage>
        <taxon>unclassified sequences</taxon>
        <taxon>metagenomes</taxon>
        <taxon>ecological metagenomes</taxon>
    </lineage>
</organism>
<reference evidence="1" key="1">
    <citation type="journal article" date="2014" name="Front. Microbiol.">
        <title>High frequency of phylogenetically diverse reductive dehalogenase-homologous genes in deep subseafloor sedimentary metagenomes.</title>
        <authorList>
            <person name="Kawai M."/>
            <person name="Futagami T."/>
            <person name="Toyoda A."/>
            <person name="Takaki Y."/>
            <person name="Nishi S."/>
            <person name="Hori S."/>
            <person name="Arai W."/>
            <person name="Tsubouchi T."/>
            <person name="Morono Y."/>
            <person name="Uchiyama I."/>
            <person name="Ito T."/>
            <person name="Fujiyama A."/>
            <person name="Inagaki F."/>
            <person name="Takami H."/>
        </authorList>
    </citation>
    <scope>NUCLEOTIDE SEQUENCE</scope>
    <source>
        <strain evidence="1">Expedition CK06-06</strain>
    </source>
</reference>
<accession>X1BPG1</accession>
<sequence length="84" mass="9854">MATYFTVDQDGNVLSIGKTEVKNSIKMTENMDYPVEVLEKGKTRTIKTSQMRSGDKILRFYRKHEIVFRNGKFKVKEFKDDSKK</sequence>
<proteinExistence type="predicted"/>